<evidence type="ECO:0000313" key="2">
    <source>
        <dbReference type="EMBL" id="CAF1423652.1"/>
    </source>
</evidence>
<comment type="caution">
    <text evidence="2">The sequence shown here is derived from an EMBL/GenBank/DDBJ whole genome shotgun (WGS) entry which is preliminary data.</text>
</comment>
<feature type="compositionally biased region" description="Polar residues" evidence="1">
    <location>
        <begin position="14"/>
        <end position="39"/>
    </location>
</feature>
<evidence type="ECO:0000313" key="3">
    <source>
        <dbReference type="EMBL" id="CAF1526607.1"/>
    </source>
</evidence>
<dbReference type="EMBL" id="CAJNOI010001569">
    <property type="protein sequence ID" value="CAF1423652.1"/>
    <property type="molecule type" value="Genomic_DNA"/>
</dbReference>
<proteinExistence type="predicted"/>
<reference evidence="2" key="1">
    <citation type="submission" date="2021-02" db="EMBL/GenBank/DDBJ databases">
        <authorList>
            <person name="Nowell W R."/>
        </authorList>
    </citation>
    <scope>NUCLEOTIDE SEQUENCE</scope>
</reference>
<dbReference type="AlphaFoldDB" id="A0A815MJU2"/>
<evidence type="ECO:0000313" key="5">
    <source>
        <dbReference type="Proteomes" id="UP000663877"/>
    </source>
</evidence>
<dbReference type="EMBL" id="CAJNOM010000628">
    <property type="protein sequence ID" value="CAF1526607.1"/>
    <property type="molecule type" value="Genomic_DNA"/>
</dbReference>
<evidence type="ECO:0000256" key="1">
    <source>
        <dbReference type="SAM" id="MobiDB-lite"/>
    </source>
</evidence>
<feature type="compositionally biased region" description="Basic and acidic residues" evidence="1">
    <location>
        <begin position="1"/>
        <end position="13"/>
    </location>
</feature>
<feature type="compositionally biased region" description="Low complexity" evidence="1">
    <location>
        <begin position="75"/>
        <end position="92"/>
    </location>
</feature>
<feature type="region of interest" description="Disordered" evidence="1">
    <location>
        <begin position="1"/>
        <end position="39"/>
    </location>
</feature>
<accession>A0A815MJU2</accession>
<evidence type="ECO:0000313" key="4">
    <source>
        <dbReference type="Proteomes" id="UP000663832"/>
    </source>
</evidence>
<gene>
    <name evidence="2" type="ORF">BJG266_LOCUS38920</name>
    <name evidence="3" type="ORF">QVE165_LOCUS45185</name>
</gene>
<keyword evidence="4" id="KW-1185">Reference proteome</keyword>
<protein>
    <submittedName>
        <fullName evidence="2">Uncharacterized protein</fullName>
    </submittedName>
</protein>
<sequence>MEDKTAQGEEEHTTAQGREQNTTAQGGSAQVNIYPQYSTKSNKALDVIRQTMLNYPTSVRDKLVAILNSNGNSNSSTAQSPSTSIQPQPQPQ</sequence>
<dbReference type="Proteomes" id="UP000663832">
    <property type="component" value="Unassembled WGS sequence"/>
</dbReference>
<organism evidence="2 5">
    <name type="scientific">Adineta steineri</name>
    <dbReference type="NCBI Taxonomy" id="433720"/>
    <lineage>
        <taxon>Eukaryota</taxon>
        <taxon>Metazoa</taxon>
        <taxon>Spiralia</taxon>
        <taxon>Gnathifera</taxon>
        <taxon>Rotifera</taxon>
        <taxon>Eurotatoria</taxon>
        <taxon>Bdelloidea</taxon>
        <taxon>Adinetida</taxon>
        <taxon>Adinetidae</taxon>
        <taxon>Adineta</taxon>
    </lineage>
</organism>
<name>A0A815MJU2_9BILA</name>
<feature type="region of interest" description="Disordered" evidence="1">
    <location>
        <begin position="67"/>
        <end position="92"/>
    </location>
</feature>
<dbReference type="Proteomes" id="UP000663877">
    <property type="component" value="Unassembled WGS sequence"/>
</dbReference>